<evidence type="ECO:0000256" key="1">
    <source>
        <dbReference type="ARBA" id="ARBA00001968"/>
    </source>
</evidence>
<gene>
    <name evidence="5" type="ORF">Y1Q_0002294</name>
</gene>
<dbReference type="STRING" id="8496.A0A151MGP1"/>
<name>A0A151MGP1_ALLMI</name>
<dbReference type="EMBL" id="AKHW03006178">
    <property type="protein sequence ID" value="KYO23663.1"/>
    <property type="molecule type" value="Genomic_DNA"/>
</dbReference>
<feature type="compositionally biased region" description="Basic and acidic residues" evidence="3">
    <location>
        <begin position="11"/>
        <end position="30"/>
    </location>
</feature>
<dbReference type="AlphaFoldDB" id="A0A151MGP1"/>
<reference evidence="5 6" key="1">
    <citation type="journal article" date="2012" name="Genome Biol.">
        <title>Sequencing three crocodilian genomes to illuminate the evolution of archosaurs and amniotes.</title>
        <authorList>
            <person name="St John J.A."/>
            <person name="Braun E.L."/>
            <person name="Isberg S.R."/>
            <person name="Miles L.G."/>
            <person name="Chong A.Y."/>
            <person name="Gongora J."/>
            <person name="Dalzell P."/>
            <person name="Moran C."/>
            <person name="Bed'hom B."/>
            <person name="Abzhanov A."/>
            <person name="Burgess S.C."/>
            <person name="Cooksey A.M."/>
            <person name="Castoe T.A."/>
            <person name="Crawford N.G."/>
            <person name="Densmore L.D."/>
            <person name="Drew J.C."/>
            <person name="Edwards S.V."/>
            <person name="Faircloth B.C."/>
            <person name="Fujita M.K."/>
            <person name="Greenwold M.J."/>
            <person name="Hoffmann F.G."/>
            <person name="Howard J.M."/>
            <person name="Iguchi T."/>
            <person name="Janes D.E."/>
            <person name="Khan S.Y."/>
            <person name="Kohno S."/>
            <person name="de Koning A.J."/>
            <person name="Lance S.L."/>
            <person name="McCarthy F.M."/>
            <person name="McCormack J.E."/>
            <person name="Merchant M.E."/>
            <person name="Peterson D.G."/>
            <person name="Pollock D.D."/>
            <person name="Pourmand N."/>
            <person name="Raney B.J."/>
            <person name="Roessler K.A."/>
            <person name="Sanford J.R."/>
            <person name="Sawyer R.H."/>
            <person name="Schmidt C.J."/>
            <person name="Triplett E.W."/>
            <person name="Tuberville T.D."/>
            <person name="Venegas-Anaya M."/>
            <person name="Howard J.T."/>
            <person name="Jarvis E.D."/>
            <person name="Guillette L.J.Jr."/>
            <person name="Glenn T.C."/>
            <person name="Green R.E."/>
            <person name="Ray D.A."/>
        </authorList>
    </citation>
    <scope>NUCLEOTIDE SEQUENCE [LARGE SCALE GENOMIC DNA]</scope>
    <source>
        <strain evidence="5">KSC_2009_1</strain>
    </source>
</reference>
<sequence>MSEGDQMEIADEIHEKDDMENPDKMSEETEMGEDKMELSLLLLVLDLLDSIEAQIGIAMYAMMILVNSCNEMPAGWDGFAHDALVFRNFPLPGLMEKGYYAPGVPNRVICGVAIPPFTIADVAYPLKPWLMKPYGGHVIDLQKMVFNYHLSKCRMAVEYAFGYLRVQWRVLNCS</sequence>
<comment type="cofactor">
    <cofactor evidence="1">
        <name>a divalent metal cation</name>
        <dbReference type="ChEBI" id="CHEBI:60240"/>
    </cofactor>
</comment>
<comment type="caution">
    <text evidence="5">The sequence shown here is derived from an EMBL/GenBank/DDBJ whole genome shotgun (WGS) entry which is preliminary data.</text>
</comment>
<keyword evidence="2" id="KW-0479">Metal-binding</keyword>
<dbReference type="InterPro" id="IPR027806">
    <property type="entry name" value="HARBI1_dom"/>
</dbReference>
<evidence type="ECO:0000313" key="6">
    <source>
        <dbReference type="Proteomes" id="UP000050525"/>
    </source>
</evidence>
<evidence type="ECO:0000256" key="2">
    <source>
        <dbReference type="ARBA" id="ARBA00022723"/>
    </source>
</evidence>
<protein>
    <recommendedName>
        <fullName evidence="4">DDE Tnp4 domain-containing protein</fullName>
    </recommendedName>
</protein>
<dbReference type="GO" id="GO:0046872">
    <property type="term" value="F:metal ion binding"/>
    <property type="evidence" value="ECO:0007669"/>
    <property type="project" value="UniProtKB-KW"/>
</dbReference>
<proteinExistence type="predicted"/>
<feature type="region of interest" description="Disordered" evidence="3">
    <location>
        <begin position="1"/>
        <end position="30"/>
    </location>
</feature>
<feature type="compositionally biased region" description="Acidic residues" evidence="3">
    <location>
        <begin position="1"/>
        <end position="10"/>
    </location>
</feature>
<dbReference type="Pfam" id="PF13359">
    <property type="entry name" value="DDE_Tnp_4"/>
    <property type="match status" value="1"/>
</dbReference>
<feature type="domain" description="DDE Tnp4" evidence="4">
    <location>
        <begin position="74"/>
        <end position="172"/>
    </location>
</feature>
<evidence type="ECO:0000259" key="4">
    <source>
        <dbReference type="Pfam" id="PF13359"/>
    </source>
</evidence>
<evidence type="ECO:0000313" key="5">
    <source>
        <dbReference type="EMBL" id="KYO23663.1"/>
    </source>
</evidence>
<accession>A0A151MGP1</accession>
<dbReference type="Proteomes" id="UP000050525">
    <property type="component" value="Unassembled WGS sequence"/>
</dbReference>
<evidence type="ECO:0000256" key="3">
    <source>
        <dbReference type="SAM" id="MobiDB-lite"/>
    </source>
</evidence>
<organism evidence="5 6">
    <name type="scientific">Alligator mississippiensis</name>
    <name type="common">American alligator</name>
    <dbReference type="NCBI Taxonomy" id="8496"/>
    <lineage>
        <taxon>Eukaryota</taxon>
        <taxon>Metazoa</taxon>
        <taxon>Chordata</taxon>
        <taxon>Craniata</taxon>
        <taxon>Vertebrata</taxon>
        <taxon>Euteleostomi</taxon>
        <taxon>Archelosauria</taxon>
        <taxon>Archosauria</taxon>
        <taxon>Crocodylia</taxon>
        <taxon>Alligatoridae</taxon>
        <taxon>Alligatorinae</taxon>
        <taxon>Alligator</taxon>
    </lineage>
</organism>
<keyword evidence="6" id="KW-1185">Reference proteome</keyword>